<dbReference type="Gene3D" id="2.60.40.10">
    <property type="entry name" value="Immunoglobulins"/>
    <property type="match status" value="1"/>
</dbReference>
<dbReference type="Gene3D" id="3.20.20.80">
    <property type="entry name" value="Glycosidases"/>
    <property type="match status" value="1"/>
</dbReference>
<dbReference type="Gene3D" id="2.60.120.260">
    <property type="entry name" value="Galactose-binding domain-like"/>
    <property type="match status" value="1"/>
</dbReference>
<comment type="similarity">
    <text evidence="1">Belongs to the glycosyl hydrolase 2 family.</text>
</comment>
<comment type="caution">
    <text evidence="7">The sequence shown here is derived from an EMBL/GenBank/DDBJ whole genome shotgun (WGS) entry which is preliminary data.</text>
</comment>
<keyword evidence="8" id="KW-1185">Reference proteome</keyword>
<evidence type="ECO:0000256" key="3">
    <source>
        <dbReference type="ARBA" id="ARBA00023295"/>
    </source>
</evidence>
<dbReference type="PANTHER" id="PTHR42732:SF2">
    <property type="entry name" value="BETA-MANNOSIDASE"/>
    <property type="match status" value="1"/>
</dbReference>
<protein>
    <recommendedName>
        <fullName evidence="9">Glycoside hydrolase</fullName>
    </recommendedName>
</protein>
<dbReference type="EMBL" id="JBEPSD010000001">
    <property type="protein sequence ID" value="MET4567804.1"/>
    <property type="molecule type" value="Genomic_DNA"/>
</dbReference>
<evidence type="ECO:0000259" key="5">
    <source>
        <dbReference type="Pfam" id="PF00703"/>
    </source>
</evidence>
<dbReference type="InterPro" id="IPR013783">
    <property type="entry name" value="Ig-like_fold"/>
</dbReference>
<dbReference type="Pfam" id="PF02837">
    <property type="entry name" value="Glyco_hydro_2_N"/>
    <property type="match status" value="1"/>
</dbReference>
<dbReference type="Proteomes" id="UP001549251">
    <property type="component" value="Unassembled WGS sequence"/>
</dbReference>
<dbReference type="SUPFAM" id="SSF49785">
    <property type="entry name" value="Galactose-binding domain-like"/>
    <property type="match status" value="1"/>
</dbReference>
<keyword evidence="2" id="KW-0378">Hydrolase</keyword>
<evidence type="ECO:0000259" key="6">
    <source>
        <dbReference type="Pfam" id="PF02837"/>
    </source>
</evidence>
<dbReference type="InterPro" id="IPR051913">
    <property type="entry name" value="GH2_Domain-Containing"/>
</dbReference>
<accession>A0ABV2PRZ1</accession>
<feature type="domain" description="Glycosyl hydrolases family 2 sugar binding" evidence="6">
    <location>
        <begin position="105"/>
        <end position="227"/>
    </location>
</feature>
<name>A0ABV2PRZ1_9GAMM</name>
<evidence type="ECO:0008006" key="9">
    <source>
        <dbReference type="Google" id="ProtNLM"/>
    </source>
</evidence>
<feature type="chain" id="PRO_5045767926" description="Glycoside hydrolase" evidence="4">
    <location>
        <begin position="29"/>
        <end position="622"/>
    </location>
</feature>
<evidence type="ECO:0000313" key="8">
    <source>
        <dbReference type="Proteomes" id="UP001549251"/>
    </source>
</evidence>
<sequence>MTGNSRVGGAGILIGVAMAMSFASIAMAAPEQAAVWNGKVAPLATPWTAEVSPRNALPEYPRPQLARPSLEHPQWMSLNGLWQYAPDGGQGKPPFGQTLKGQVLVPYPIESVLSGVQKHADFMFYRRLVDIPAAFTAHGQHVRLNFGAVDHDATVYVNGTQVARHAGGYTSFSADITPALRPHGPQEIIVAVHAPVDGANVMVGKQRLKPEGIFYTAASGIWQSVWLEPVPATSLAQLNFTPARSRDAFTVTSKLDGRGEGATLHVTAYADGKAVGEASGPAGQPLHLAIAHPRLWSPKDPFLYTFKATLMQGDQRDEVTSYAGLRTIAVEKVGGRNRIVLNGKPTFLLATLDQGYWPDGIYTAPTDAALKFDIQKTKDLGFNTIRKHIKVEPARWYYWADRIGLMVWQDMPALPTGRNDKLSAADKASFRADVSAIVDQLAGETSIIGWIPFNEGWGQWSIPAAAELAAQIKQLDPSRLVDARSGANCCDTKGDPHAGDVYDVHEYQGPGLPSPDAERAAIDGEHGGLTLDIPGHIWPNTPINPYGAVKDRAALTAGYVANTTVLRDQGVAKGMSGSVYTQITDVEGEHNGLFTYDRKIEKVDEAKVRAINEATTRAGGQP</sequence>
<keyword evidence="4" id="KW-0732">Signal</keyword>
<dbReference type="Pfam" id="PF00703">
    <property type="entry name" value="Glyco_hydro_2"/>
    <property type="match status" value="1"/>
</dbReference>
<gene>
    <name evidence="7" type="ORF">ABIE04_000131</name>
</gene>
<dbReference type="SUPFAM" id="SSF49303">
    <property type="entry name" value="beta-Galactosidase/glucuronidase domain"/>
    <property type="match status" value="1"/>
</dbReference>
<dbReference type="RefSeq" id="WP_354546675.1">
    <property type="nucleotide sequence ID" value="NZ_JBEPSD010000001.1"/>
</dbReference>
<dbReference type="PANTHER" id="PTHR42732">
    <property type="entry name" value="BETA-GALACTOSIDASE"/>
    <property type="match status" value="1"/>
</dbReference>
<organism evidence="7 8">
    <name type="scientific">Rhodanobacter soli</name>
    <dbReference type="NCBI Taxonomy" id="590609"/>
    <lineage>
        <taxon>Bacteria</taxon>
        <taxon>Pseudomonadati</taxon>
        <taxon>Pseudomonadota</taxon>
        <taxon>Gammaproteobacteria</taxon>
        <taxon>Lysobacterales</taxon>
        <taxon>Rhodanobacteraceae</taxon>
        <taxon>Rhodanobacter</taxon>
    </lineage>
</organism>
<reference evidence="7 8" key="1">
    <citation type="submission" date="2024-06" db="EMBL/GenBank/DDBJ databases">
        <title>Sorghum-associated microbial communities from plants grown in Nebraska, USA.</title>
        <authorList>
            <person name="Schachtman D."/>
        </authorList>
    </citation>
    <scope>NUCLEOTIDE SEQUENCE [LARGE SCALE GENOMIC DNA]</scope>
    <source>
        <strain evidence="7 8">1757</strain>
    </source>
</reference>
<dbReference type="InterPro" id="IPR006104">
    <property type="entry name" value="Glyco_hydro_2_N"/>
</dbReference>
<keyword evidence="3" id="KW-0326">Glycosidase</keyword>
<dbReference type="SUPFAM" id="SSF51445">
    <property type="entry name" value="(Trans)glycosidases"/>
    <property type="match status" value="1"/>
</dbReference>
<feature type="signal peptide" evidence="4">
    <location>
        <begin position="1"/>
        <end position="28"/>
    </location>
</feature>
<evidence type="ECO:0000256" key="4">
    <source>
        <dbReference type="SAM" id="SignalP"/>
    </source>
</evidence>
<proteinExistence type="inferred from homology"/>
<dbReference type="InterPro" id="IPR006102">
    <property type="entry name" value="Ig-like_GH2"/>
</dbReference>
<evidence type="ECO:0000313" key="7">
    <source>
        <dbReference type="EMBL" id="MET4567804.1"/>
    </source>
</evidence>
<evidence type="ECO:0000256" key="2">
    <source>
        <dbReference type="ARBA" id="ARBA00022801"/>
    </source>
</evidence>
<feature type="domain" description="Glycoside hydrolase family 2 immunoglobulin-like beta-sandwich" evidence="5">
    <location>
        <begin position="246"/>
        <end position="326"/>
    </location>
</feature>
<dbReference type="InterPro" id="IPR036156">
    <property type="entry name" value="Beta-gal/glucu_dom_sf"/>
</dbReference>
<dbReference type="InterPro" id="IPR008979">
    <property type="entry name" value="Galactose-bd-like_sf"/>
</dbReference>
<dbReference type="InterPro" id="IPR017853">
    <property type="entry name" value="GH"/>
</dbReference>
<evidence type="ECO:0000256" key="1">
    <source>
        <dbReference type="ARBA" id="ARBA00007401"/>
    </source>
</evidence>